<dbReference type="NCBIfam" id="TIGR01493">
    <property type="entry name" value="HAD-SF-IA-v2"/>
    <property type="match status" value="1"/>
</dbReference>
<evidence type="ECO:0000313" key="3">
    <source>
        <dbReference type="Proteomes" id="UP000606490"/>
    </source>
</evidence>
<dbReference type="Gene3D" id="1.10.150.240">
    <property type="entry name" value="Putative phosphatase, domain 2"/>
    <property type="match status" value="1"/>
</dbReference>
<dbReference type="PANTHER" id="PTHR43316:SF3">
    <property type="entry name" value="HALOACID DEHALOGENASE, TYPE II (AFU_ORTHOLOGUE AFUA_2G07750)-RELATED"/>
    <property type="match status" value="1"/>
</dbReference>
<dbReference type="PANTHER" id="PTHR43316">
    <property type="entry name" value="HYDROLASE, HALOACID DELAHOGENASE-RELATED"/>
    <property type="match status" value="1"/>
</dbReference>
<evidence type="ECO:0000256" key="1">
    <source>
        <dbReference type="ARBA" id="ARBA00022801"/>
    </source>
</evidence>
<keyword evidence="3" id="KW-1185">Reference proteome</keyword>
<name>A0ABS1V351_9PROT</name>
<dbReference type="Proteomes" id="UP000606490">
    <property type="component" value="Unassembled WGS sequence"/>
</dbReference>
<evidence type="ECO:0000313" key="2">
    <source>
        <dbReference type="EMBL" id="MBL6456119.1"/>
    </source>
</evidence>
<dbReference type="RefSeq" id="WP_202825853.1">
    <property type="nucleotide sequence ID" value="NZ_JAEUXJ010000004.1"/>
</dbReference>
<keyword evidence="1 2" id="KW-0378">Hydrolase</keyword>
<dbReference type="InterPro" id="IPR006439">
    <property type="entry name" value="HAD-SF_hydro_IA"/>
</dbReference>
<dbReference type="InterPro" id="IPR036412">
    <property type="entry name" value="HAD-like_sf"/>
</dbReference>
<dbReference type="EMBL" id="JAEUXJ010000004">
    <property type="protein sequence ID" value="MBL6456119.1"/>
    <property type="molecule type" value="Genomic_DNA"/>
</dbReference>
<gene>
    <name evidence="2" type="ORF">JMJ55_12350</name>
</gene>
<dbReference type="Gene3D" id="3.40.50.1000">
    <property type="entry name" value="HAD superfamily/HAD-like"/>
    <property type="match status" value="1"/>
</dbReference>
<protein>
    <submittedName>
        <fullName evidence="2">HAD-IA family hydrolase</fullName>
    </submittedName>
</protein>
<dbReference type="SFLD" id="SFLDG01129">
    <property type="entry name" value="C1.5:_HAD__Beta-PGM__Phosphata"/>
    <property type="match status" value="1"/>
</dbReference>
<dbReference type="GO" id="GO:0016787">
    <property type="term" value="F:hydrolase activity"/>
    <property type="evidence" value="ECO:0007669"/>
    <property type="project" value="UniProtKB-KW"/>
</dbReference>
<reference evidence="2 3" key="1">
    <citation type="submission" date="2021-01" db="EMBL/GenBank/DDBJ databases">
        <title>Belnapia mucosa sp. nov. and Belnapia arida sp. nov., isolated from the Tabernas Desert (Almeria, Spain).</title>
        <authorList>
            <person name="Molina-Menor E."/>
            <person name="Vidal-Verdu A."/>
            <person name="Calonge A."/>
            <person name="Satari L."/>
            <person name="Pereto Magraner J."/>
            <person name="Porcar Miralles M."/>
        </authorList>
    </citation>
    <scope>NUCLEOTIDE SEQUENCE [LARGE SCALE GENOMIC DNA]</scope>
    <source>
        <strain evidence="2 3">T6</strain>
    </source>
</reference>
<sequence>MPQRPQVVAFDVIETLFPIQPLQGGLEALGLPPQMLQAWFAASLRDSFALAAIGAFQPLRAIMEAALDDLLTQQGRTASPAATSALLDAMATLPPQADAVEAVAILTTAGLRVMALSNGGAAATESLLRGAGLHERVAPVVTTAEVRLSKPRREVYLHAAQRAGVEPGRLMLVAAHPWDTNGAKAAGLLAAFVARGRPYPAILTAPDLQGDGLADVARAIIALSD</sequence>
<dbReference type="InterPro" id="IPR023198">
    <property type="entry name" value="PGP-like_dom2"/>
</dbReference>
<organism evidence="2 3">
    <name type="scientific">Belnapia mucosa</name>
    <dbReference type="NCBI Taxonomy" id="2804532"/>
    <lineage>
        <taxon>Bacteria</taxon>
        <taxon>Pseudomonadati</taxon>
        <taxon>Pseudomonadota</taxon>
        <taxon>Alphaproteobacteria</taxon>
        <taxon>Acetobacterales</taxon>
        <taxon>Roseomonadaceae</taxon>
        <taxon>Belnapia</taxon>
    </lineage>
</organism>
<dbReference type="InterPro" id="IPR051540">
    <property type="entry name" value="S-2-haloacid_dehalogenase"/>
</dbReference>
<dbReference type="SUPFAM" id="SSF56784">
    <property type="entry name" value="HAD-like"/>
    <property type="match status" value="1"/>
</dbReference>
<dbReference type="InterPro" id="IPR023214">
    <property type="entry name" value="HAD_sf"/>
</dbReference>
<dbReference type="Pfam" id="PF00702">
    <property type="entry name" value="Hydrolase"/>
    <property type="match status" value="1"/>
</dbReference>
<comment type="caution">
    <text evidence="2">The sequence shown here is derived from an EMBL/GenBank/DDBJ whole genome shotgun (WGS) entry which is preliminary data.</text>
</comment>
<proteinExistence type="predicted"/>
<dbReference type="SFLD" id="SFLDS00003">
    <property type="entry name" value="Haloacid_Dehalogenase"/>
    <property type="match status" value="1"/>
</dbReference>
<dbReference type="PRINTS" id="PR00413">
    <property type="entry name" value="HADHALOGNASE"/>
</dbReference>
<accession>A0ABS1V351</accession>